<dbReference type="Proteomes" id="UP001209540">
    <property type="component" value="Unassembled WGS sequence"/>
</dbReference>
<proteinExistence type="predicted"/>
<dbReference type="AlphaFoldDB" id="A0AAD5K582"/>
<reference evidence="1" key="2">
    <citation type="submission" date="2023-02" db="EMBL/GenBank/DDBJ databases">
        <authorList>
            <consortium name="DOE Joint Genome Institute"/>
            <person name="Mondo S.J."/>
            <person name="Chang Y."/>
            <person name="Wang Y."/>
            <person name="Ahrendt S."/>
            <person name="Andreopoulos W."/>
            <person name="Barry K."/>
            <person name="Beard J."/>
            <person name="Benny G.L."/>
            <person name="Blankenship S."/>
            <person name="Bonito G."/>
            <person name="Cuomo C."/>
            <person name="Desiro A."/>
            <person name="Gervers K.A."/>
            <person name="Hundley H."/>
            <person name="Kuo A."/>
            <person name="LaButti K."/>
            <person name="Lang B.F."/>
            <person name="Lipzen A."/>
            <person name="O'Donnell K."/>
            <person name="Pangilinan J."/>
            <person name="Reynolds N."/>
            <person name="Sandor L."/>
            <person name="Smith M.W."/>
            <person name="Tsang A."/>
            <person name="Grigoriev I.V."/>
            <person name="Stajich J.E."/>
            <person name="Spatafora J.W."/>
        </authorList>
    </citation>
    <scope>NUCLEOTIDE SEQUENCE</scope>
    <source>
        <strain evidence="1">RSA 2281</strain>
    </source>
</reference>
<keyword evidence="2" id="KW-1185">Reference proteome</keyword>
<evidence type="ECO:0000313" key="2">
    <source>
        <dbReference type="Proteomes" id="UP001209540"/>
    </source>
</evidence>
<accession>A0AAD5K582</accession>
<organism evidence="1 2">
    <name type="scientific">Phascolomyces articulosus</name>
    <dbReference type="NCBI Taxonomy" id="60185"/>
    <lineage>
        <taxon>Eukaryota</taxon>
        <taxon>Fungi</taxon>
        <taxon>Fungi incertae sedis</taxon>
        <taxon>Mucoromycota</taxon>
        <taxon>Mucoromycotina</taxon>
        <taxon>Mucoromycetes</taxon>
        <taxon>Mucorales</taxon>
        <taxon>Lichtheimiaceae</taxon>
        <taxon>Phascolomyces</taxon>
    </lineage>
</organism>
<reference evidence="1" key="1">
    <citation type="journal article" date="2022" name="IScience">
        <title>Evolution of zygomycete secretomes and the origins of terrestrial fungal ecologies.</title>
        <authorList>
            <person name="Chang Y."/>
            <person name="Wang Y."/>
            <person name="Mondo S."/>
            <person name="Ahrendt S."/>
            <person name="Andreopoulos W."/>
            <person name="Barry K."/>
            <person name="Beard J."/>
            <person name="Benny G.L."/>
            <person name="Blankenship S."/>
            <person name="Bonito G."/>
            <person name="Cuomo C."/>
            <person name="Desiro A."/>
            <person name="Gervers K.A."/>
            <person name="Hundley H."/>
            <person name="Kuo A."/>
            <person name="LaButti K."/>
            <person name="Lang B.F."/>
            <person name="Lipzen A."/>
            <person name="O'Donnell K."/>
            <person name="Pangilinan J."/>
            <person name="Reynolds N."/>
            <person name="Sandor L."/>
            <person name="Smith M.E."/>
            <person name="Tsang A."/>
            <person name="Grigoriev I.V."/>
            <person name="Stajich J.E."/>
            <person name="Spatafora J.W."/>
        </authorList>
    </citation>
    <scope>NUCLEOTIDE SEQUENCE</scope>
    <source>
        <strain evidence="1">RSA 2281</strain>
    </source>
</reference>
<evidence type="ECO:0000313" key="1">
    <source>
        <dbReference type="EMBL" id="KAI9255129.1"/>
    </source>
</evidence>
<name>A0AAD5K582_9FUNG</name>
<protein>
    <submittedName>
        <fullName evidence="1">Uncharacterized protein</fullName>
    </submittedName>
</protein>
<comment type="caution">
    <text evidence="1">The sequence shown here is derived from an EMBL/GenBank/DDBJ whole genome shotgun (WGS) entry which is preliminary data.</text>
</comment>
<dbReference type="EMBL" id="JAIXMP010000023">
    <property type="protein sequence ID" value="KAI9255129.1"/>
    <property type="molecule type" value="Genomic_DNA"/>
</dbReference>
<gene>
    <name evidence="1" type="ORF">BDA99DRAFT_153403</name>
</gene>
<sequence length="174" mass="19774">MGKQILYWRCKNFTNEPKISSAKPKNVLEFPKFYIFSAIHCSNSAKILKACRPNLEVDPILWIPMTKKECSRCIRWRIGWLPGGKPKTCITCKCSTLTKKHAITCLRLHNRFSFSLNKFPKIQTSIPLQNIIATIQMAQTLSTTSRVGLPSTSNIIDATIPQSRTWKGTTITMD</sequence>